<feature type="domain" description="Core-binding (CB)" evidence="3">
    <location>
        <begin position="10"/>
        <end position="88"/>
    </location>
</feature>
<dbReference type="EMBL" id="VJMH01006375">
    <property type="protein sequence ID" value="KAF0690518.1"/>
    <property type="molecule type" value="Genomic_DNA"/>
</dbReference>
<evidence type="ECO:0000259" key="3">
    <source>
        <dbReference type="PROSITE" id="PS51900"/>
    </source>
</evidence>
<feature type="compositionally biased region" description="Low complexity" evidence="2">
    <location>
        <begin position="1"/>
        <end position="10"/>
    </location>
</feature>
<organism evidence="5 6">
    <name type="scientific">Aphanomyces stellatus</name>
    <dbReference type="NCBI Taxonomy" id="120398"/>
    <lineage>
        <taxon>Eukaryota</taxon>
        <taxon>Sar</taxon>
        <taxon>Stramenopiles</taxon>
        <taxon>Oomycota</taxon>
        <taxon>Saprolegniomycetes</taxon>
        <taxon>Saprolegniales</taxon>
        <taxon>Verrucalvaceae</taxon>
        <taxon>Aphanomyces</taxon>
    </lineage>
</organism>
<reference evidence="4" key="2">
    <citation type="submission" date="2019-06" db="EMBL/GenBank/DDBJ databases">
        <title>Genomics analysis of Aphanomyces spp. identifies a new class of oomycete effector associated with host adaptation.</title>
        <authorList>
            <person name="Gaulin E."/>
        </authorList>
    </citation>
    <scope>NUCLEOTIDE SEQUENCE</scope>
    <source>
        <strain evidence="4">CBS 578.67</strain>
    </source>
</reference>
<dbReference type="AlphaFoldDB" id="A0A485LAY0"/>
<evidence type="ECO:0000313" key="5">
    <source>
        <dbReference type="EMBL" id="VFT94846.1"/>
    </source>
</evidence>
<dbReference type="OrthoDB" id="10403555at2759"/>
<dbReference type="GO" id="GO:0015074">
    <property type="term" value="P:DNA integration"/>
    <property type="evidence" value="ECO:0007669"/>
    <property type="project" value="InterPro"/>
</dbReference>
<feature type="region of interest" description="Disordered" evidence="2">
    <location>
        <begin position="1"/>
        <end position="23"/>
    </location>
</feature>
<reference evidence="5 6" key="1">
    <citation type="submission" date="2019-03" db="EMBL/GenBank/DDBJ databases">
        <authorList>
            <person name="Gaulin E."/>
            <person name="Dumas B."/>
        </authorList>
    </citation>
    <scope>NUCLEOTIDE SEQUENCE [LARGE SCALE GENOMIC DNA]</scope>
    <source>
        <strain evidence="5">CBS 568.67</strain>
    </source>
</reference>
<dbReference type="SUPFAM" id="SSF47823">
    <property type="entry name" value="lambda integrase-like, N-terminal domain"/>
    <property type="match status" value="1"/>
</dbReference>
<keyword evidence="1" id="KW-0238">DNA-binding</keyword>
<dbReference type="GO" id="GO:0003677">
    <property type="term" value="F:DNA binding"/>
    <property type="evidence" value="ECO:0007669"/>
    <property type="project" value="UniProtKB-KW"/>
</dbReference>
<sequence length="116" mass="12839">MPPTAPTAAASKKTIEESFRGESTRRAYNTYQKQFEAFLQAHKGGIAPEAAGTEDCTDFFHDLYTRGKKARTIDLAKSALVALFNSKSIKPNPAQDAIARQYIVGLQKFNKKNNID</sequence>
<dbReference type="PROSITE" id="PS51900">
    <property type="entry name" value="CB"/>
    <property type="match status" value="1"/>
</dbReference>
<dbReference type="Gene3D" id="1.10.150.130">
    <property type="match status" value="1"/>
</dbReference>
<feature type="compositionally biased region" description="Basic and acidic residues" evidence="2">
    <location>
        <begin position="13"/>
        <end position="23"/>
    </location>
</feature>
<gene>
    <name evidence="5" type="primary">Aste57867_18108</name>
    <name evidence="4" type="ORF">As57867_018046</name>
    <name evidence="5" type="ORF">ASTE57867_18108</name>
</gene>
<dbReference type="InterPro" id="IPR044068">
    <property type="entry name" value="CB"/>
</dbReference>
<proteinExistence type="predicted"/>
<keyword evidence="6" id="KW-1185">Reference proteome</keyword>
<evidence type="ECO:0000313" key="4">
    <source>
        <dbReference type="EMBL" id="KAF0690518.1"/>
    </source>
</evidence>
<name>A0A485LAY0_9STRA</name>
<accession>A0A485LAY0</accession>
<evidence type="ECO:0000256" key="2">
    <source>
        <dbReference type="SAM" id="MobiDB-lite"/>
    </source>
</evidence>
<dbReference type="InterPro" id="IPR004107">
    <property type="entry name" value="Integrase_SAM-like_N"/>
</dbReference>
<protein>
    <submittedName>
        <fullName evidence="5">Aste57867_18108 protein</fullName>
    </submittedName>
</protein>
<dbReference type="Proteomes" id="UP000332933">
    <property type="component" value="Unassembled WGS sequence"/>
</dbReference>
<evidence type="ECO:0000256" key="1">
    <source>
        <dbReference type="ARBA" id="ARBA00023125"/>
    </source>
</evidence>
<dbReference type="EMBL" id="CAADRA010006396">
    <property type="protein sequence ID" value="VFT94846.1"/>
    <property type="molecule type" value="Genomic_DNA"/>
</dbReference>
<dbReference type="Pfam" id="PF13495">
    <property type="entry name" value="Phage_int_SAM_4"/>
    <property type="match status" value="1"/>
</dbReference>
<evidence type="ECO:0000313" key="6">
    <source>
        <dbReference type="Proteomes" id="UP000332933"/>
    </source>
</evidence>
<dbReference type="InterPro" id="IPR010998">
    <property type="entry name" value="Integrase_recombinase_N"/>
</dbReference>